<dbReference type="InterPro" id="IPR050287">
    <property type="entry name" value="MTA/SAH_deaminase"/>
</dbReference>
<keyword evidence="2 6" id="KW-0378">Hydrolase</keyword>
<dbReference type="InterPro" id="IPR006680">
    <property type="entry name" value="Amidohydro-rel"/>
</dbReference>
<comment type="caution">
    <text evidence="6">The sequence shown here is derived from an EMBL/GenBank/DDBJ whole genome shotgun (WGS) entry which is preliminary data.</text>
</comment>
<dbReference type="SUPFAM" id="SSF51338">
    <property type="entry name" value="Composite domain of metallo-dependent hydrolases"/>
    <property type="match status" value="1"/>
</dbReference>
<evidence type="ECO:0000259" key="5">
    <source>
        <dbReference type="Pfam" id="PF22039"/>
    </source>
</evidence>
<dbReference type="SUPFAM" id="SSF51556">
    <property type="entry name" value="Metallo-dependent hydrolases"/>
    <property type="match status" value="1"/>
</dbReference>
<keyword evidence="1" id="KW-0479">Metal-binding</keyword>
<organism evidence="6 7">
    <name type="scientific">Streptomyces himalayensis subsp. himalayensis</name>
    <dbReference type="NCBI Taxonomy" id="2756131"/>
    <lineage>
        <taxon>Bacteria</taxon>
        <taxon>Bacillati</taxon>
        <taxon>Actinomycetota</taxon>
        <taxon>Actinomycetes</taxon>
        <taxon>Kitasatosporales</taxon>
        <taxon>Streptomycetaceae</taxon>
        <taxon>Streptomyces</taxon>
        <taxon>Streptomyces himalayensis</taxon>
    </lineage>
</organism>
<dbReference type="RefSeq" id="WP_181662144.1">
    <property type="nucleotide sequence ID" value="NZ_JACEHE010000041.1"/>
</dbReference>
<dbReference type="PANTHER" id="PTHR43794:SF11">
    <property type="entry name" value="AMIDOHYDROLASE-RELATED DOMAIN-CONTAINING PROTEIN"/>
    <property type="match status" value="1"/>
</dbReference>
<sequence>MTDLLIVGGDVVTMDSARRVLTGATVAVSGDGIAALGTAEDLRARFPGAREIEASGCVVIPGLIDAHQHTTVDPLVRSMIPDHIGSQESIFDWIVPLHAHADGDDDELAATITAVECLSRGITTVLEPGTVAYPERVAAGLGAAGIRARVGGWGWDAEGVPFGAPADEVLARQEDIVRSLPVTGPVTGWVTLVGHDLASDELFAGAASLAERLDTGLTWHISPGPADVEAYALRCARRPVVHFRELGVLGPRLLLGHAVWLDDAEVDAILETRTAVAACPGAYLRLAQGYTRASRHAELVRRGGRVALGCDAHNAGDAPDVLLAAYLFAGLERDRDLPDPVRAEQAFALATIDGARAIGLGDRIGSLEVGKAADIVVLDARDPAWTPRGDLARQLVWGHVSRTVRDVLVGGRVVVRDRRPTGVDLAVVAAAAAERSAALLRRAGIAPRPTWPTEPVGHLAKETTR</sequence>
<evidence type="ECO:0000256" key="1">
    <source>
        <dbReference type="ARBA" id="ARBA00022723"/>
    </source>
</evidence>
<feature type="domain" description="Aminodeoxyfutalosine deaminase/Imidazolonepropionase-like composite" evidence="5">
    <location>
        <begin position="26"/>
        <end position="49"/>
    </location>
</feature>
<dbReference type="Gene3D" id="2.30.40.10">
    <property type="entry name" value="Urease, subunit C, domain 1"/>
    <property type="match status" value="1"/>
</dbReference>
<dbReference type="InterPro" id="IPR011059">
    <property type="entry name" value="Metal-dep_hydrolase_composite"/>
</dbReference>
<dbReference type="GO" id="GO:0046872">
    <property type="term" value="F:metal ion binding"/>
    <property type="evidence" value="ECO:0007669"/>
    <property type="project" value="UniProtKB-KW"/>
</dbReference>
<evidence type="ECO:0000313" key="6">
    <source>
        <dbReference type="EMBL" id="MBA2951225.1"/>
    </source>
</evidence>
<evidence type="ECO:0000256" key="2">
    <source>
        <dbReference type="ARBA" id="ARBA00022801"/>
    </source>
</evidence>
<dbReference type="Gene3D" id="3.20.20.140">
    <property type="entry name" value="Metal-dependent hydrolases"/>
    <property type="match status" value="1"/>
</dbReference>
<dbReference type="EMBL" id="JACEHE010000041">
    <property type="protein sequence ID" value="MBA2951225.1"/>
    <property type="molecule type" value="Genomic_DNA"/>
</dbReference>
<accession>A0A7W0DUR0</accession>
<dbReference type="Proteomes" id="UP000545761">
    <property type="component" value="Unassembled WGS sequence"/>
</dbReference>
<evidence type="ECO:0000259" key="4">
    <source>
        <dbReference type="Pfam" id="PF01979"/>
    </source>
</evidence>
<dbReference type="InterPro" id="IPR032466">
    <property type="entry name" value="Metal_Hydrolase"/>
</dbReference>
<dbReference type="PANTHER" id="PTHR43794">
    <property type="entry name" value="AMINOHYDROLASE SSNA-RELATED"/>
    <property type="match status" value="1"/>
</dbReference>
<evidence type="ECO:0000313" key="7">
    <source>
        <dbReference type="Proteomes" id="UP000545761"/>
    </source>
</evidence>
<keyword evidence="3" id="KW-0862">Zinc</keyword>
<proteinExistence type="predicted"/>
<gene>
    <name evidence="6" type="ORF">H1D24_37125</name>
</gene>
<feature type="domain" description="Amidohydrolase-related" evidence="4">
    <location>
        <begin position="58"/>
        <end position="414"/>
    </location>
</feature>
<dbReference type="Pfam" id="PF01979">
    <property type="entry name" value="Amidohydro_1"/>
    <property type="match status" value="1"/>
</dbReference>
<dbReference type="InterPro" id="IPR054418">
    <property type="entry name" value="MQNX/HUTI_composite_N"/>
</dbReference>
<reference evidence="6 7" key="1">
    <citation type="submission" date="2020-07" db="EMBL/GenBank/DDBJ databases">
        <title>Streptomyces isolated from Indian soil.</title>
        <authorList>
            <person name="Mandal S."/>
            <person name="Maiti P.K."/>
        </authorList>
    </citation>
    <scope>NUCLEOTIDE SEQUENCE [LARGE SCALE GENOMIC DNA]</scope>
    <source>
        <strain evidence="6 7">PSKA28</strain>
    </source>
</reference>
<dbReference type="Pfam" id="PF22039">
    <property type="entry name" value="HUTI_composite_bact"/>
    <property type="match status" value="1"/>
</dbReference>
<name>A0A7W0DUR0_9ACTN</name>
<dbReference type="GO" id="GO:0016810">
    <property type="term" value="F:hydrolase activity, acting on carbon-nitrogen (but not peptide) bonds"/>
    <property type="evidence" value="ECO:0007669"/>
    <property type="project" value="InterPro"/>
</dbReference>
<protein>
    <submittedName>
        <fullName evidence="6">Amidohydrolase family protein</fullName>
    </submittedName>
</protein>
<evidence type="ECO:0000256" key="3">
    <source>
        <dbReference type="ARBA" id="ARBA00022833"/>
    </source>
</evidence>
<dbReference type="AlphaFoldDB" id="A0A7W0DUR0"/>